<keyword evidence="3" id="KW-0560">Oxidoreductase</keyword>
<dbReference type="InterPro" id="IPR013766">
    <property type="entry name" value="Thioredoxin_domain"/>
</dbReference>
<evidence type="ECO:0000256" key="1">
    <source>
        <dbReference type="ARBA" id="ARBA00005791"/>
    </source>
</evidence>
<accession>A0A2M8FAX0</accession>
<dbReference type="Proteomes" id="UP000231456">
    <property type="component" value="Unassembled WGS sequence"/>
</dbReference>
<protein>
    <recommendedName>
        <fullName evidence="6">Thioredoxin domain-containing protein</fullName>
    </recommendedName>
</protein>
<dbReference type="GO" id="GO:0016491">
    <property type="term" value="F:oxidoreductase activity"/>
    <property type="evidence" value="ECO:0007669"/>
    <property type="project" value="UniProtKB-KW"/>
</dbReference>
<keyword evidence="5" id="KW-0676">Redox-active center</keyword>
<feature type="domain" description="Thioredoxin" evidence="6">
    <location>
        <begin position="26"/>
        <end position="216"/>
    </location>
</feature>
<keyword evidence="2" id="KW-0732">Signal</keyword>
<proteinExistence type="inferred from homology"/>
<organism evidence="7 8">
    <name type="scientific">Candidatus Magasanikbacteria bacterium CG_4_9_14_0_2_um_filter_42_11</name>
    <dbReference type="NCBI Taxonomy" id="1974643"/>
    <lineage>
        <taxon>Bacteria</taxon>
        <taxon>Candidatus Magasanikiibacteriota</taxon>
    </lineage>
</organism>
<evidence type="ECO:0000259" key="6">
    <source>
        <dbReference type="PROSITE" id="PS51352"/>
    </source>
</evidence>
<evidence type="ECO:0000256" key="5">
    <source>
        <dbReference type="ARBA" id="ARBA00023284"/>
    </source>
</evidence>
<evidence type="ECO:0000313" key="7">
    <source>
        <dbReference type="EMBL" id="PJC52884.1"/>
    </source>
</evidence>
<evidence type="ECO:0000256" key="4">
    <source>
        <dbReference type="ARBA" id="ARBA00023157"/>
    </source>
</evidence>
<dbReference type="AlphaFoldDB" id="A0A2M8FAX0"/>
<name>A0A2M8FAX0_9BACT</name>
<dbReference type="EMBL" id="PFRH01000020">
    <property type="protein sequence ID" value="PJC52884.1"/>
    <property type="molecule type" value="Genomic_DNA"/>
</dbReference>
<dbReference type="InterPro" id="IPR036249">
    <property type="entry name" value="Thioredoxin-like_sf"/>
</dbReference>
<evidence type="ECO:0000313" key="8">
    <source>
        <dbReference type="Proteomes" id="UP000231456"/>
    </source>
</evidence>
<evidence type="ECO:0000256" key="2">
    <source>
        <dbReference type="ARBA" id="ARBA00022729"/>
    </source>
</evidence>
<dbReference type="SUPFAM" id="SSF52833">
    <property type="entry name" value="Thioredoxin-like"/>
    <property type="match status" value="1"/>
</dbReference>
<dbReference type="Gene3D" id="3.40.30.10">
    <property type="entry name" value="Glutaredoxin"/>
    <property type="match status" value="1"/>
</dbReference>
<dbReference type="PANTHER" id="PTHR13887:SF14">
    <property type="entry name" value="DISULFIDE BOND FORMATION PROTEIN D"/>
    <property type="match status" value="1"/>
</dbReference>
<comment type="similarity">
    <text evidence="1">Belongs to the thioredoxin family. DsbA subfamily.</text>
</comment>
<evidence type="ECO:0000256" key="3">
    <source>
        <dbReference type="ARBA" id="ARBA00023002"/>
    </source>
</evidence>
<comment type="caution">
    <text evidence="7">The sequence shown here is derived from an EMBL/GenBank/DDBJ whole genome shotgun (WGS) entry which is preliminary data.</text>
</comment>
<dbReference type="InterPro" id="IPR012336">
    <property type="entry name" value="Thioredoxin-like_fold"/>
</dbReference>
<dbReference type="PROSITE" id="PS51352">
    <property type="entry name" value="THIOREDOXIN_2"/>
    <property type="match status" value="1"/>
</dbReference>
<sequence length="216" mass="23445">MNQSTKSILLWGAVILGIVAMVWGLASLGSGDGSATTTLNNGITDIDHVDGPRDAKVVLVEYSDFQCPACSAMYPIVKQLAEAFPNDLAVIYRHYPLRSIHGNAQLSAQAAEAAARQASFWEMHGVLFNTQSQWSNLQDPTDFFVSLASSIGLDTEQFKTELTSKEVENVVNNSYDEASRMRISGTPTFFLNGESIQNPGSYTAFKALIQSAIDAQ</sequence>
<dbReference type="PANTHER" id="PTHR13887">
    <property type="entry name" value="GLUTATHIONE S-TRANSFERASE KAPPA"/>
    <property type="match status" value="1"/>
</dbReference>
<dbReference type="Pfam" id="PF13462">
    <property type="entry name" value="Thioredoxin_4"/>
    <property type="match status" value="1"/>
</dbReference>
<reference evidence="8" key="1">
    <citation type="submission" date="2017-09" db="EMBL/GenBank/DDBJ databases">
        <title>Depth-based differentiation of microbial function through sediment-hosted aquifers and enrichment of novel symbionts in the deep terrestrial subsurface.</title>
        <authorList>
            <person name="Probst A.J."/>
            <person name="Ladd B."/>
            <person name="Jarett J.K."/>
            <person name="Geller-Mcgrath D.E."/>
            <person name="Sieber C.M.K."/>
            <person name="Emerson J.B."/>
            <person name="Anantharaman K."/>
            <person name="Thomas B.C."/>
            <person name="Malmstrom R."/>
            <person name="Stieglmeier M."/>
            <person name="Klingl A."/>
            <person name="Woyke T."/>
            <person name="Ryan C.M."/>
            <person name="Banfield J.F."/>
        </authorList>
    </citation>
    <scope>NUCLEOTIDE SEQUENCE [LARGE SCALE GENOMIC DNA]</scope>
</reference>
<keyword evidence="4" id="KW-1015">Disulfide bond</keyword>
<gene>
    <name evidence="7" type="ORF">CO030_00560</name>
</gene>